<gene>
    <name evidence="2" type="ORF">EPI10_031435</name>
</gene>
<protein>
    <submittedName>
        <fullName evidence="2">Retrotransposable element Tf2</fullName>
    </submittedName>
</protein>
<dbReference type="PANTHER" id="PTHR37984:SF5">
    <property type="entry name" value="PROTEIN NYNRIN-LIKE"/>
    <property type="match status" value="1"/>
</dbReference>
<dbReference type="InterPro" id="IPR001584">
    <property type="entry name" value="Integrase_cat-core"/>
</dbReference>
<dbReference type="InterPro" id="IPR036397">
    <property type="entry name" value="RNaseH_sf"/>
</dbReference>
<keyword evidence="3" id="KW-1185">Reference proteome</keyword>
<accession>A0A5B6X065</accession>
<evidence type="ECO:0000313" key="3">
    <source>
        <dbReference type="Proteomes" id="UP000325315"/>
    </source>
</evidence>
<dbReference type="AlphaFoldDB" id="A0A5B6X065"/>
<evidence type="ECO:0000313" key="2">
    <source>
        <dbReference type="EMBL" id="KAA3487621.1"/>
    </source>
</evidence>
<dbReference type="Gene3D" id="3.30.420.10">
    <property type="entry name" value="Ribonuclease H-like superfamily/Ribonuclease H"/>
    <property type="match status" value="1"/>
</dbReference>
<dbReference type="PANTHER" id="PTHR37984">
    <property type="entry name" value="PROTEIN CBG26694"/>
    <property type="match status" value="1"/>
</dbReference>
<dbReference type="PROSITE" id="PS50994">
    <property type="entry name" value="INTEGRASE"/>
    <property type="match status" value="1"/>
</dbReference>
<feature type="domain" description="Integrase catalytic" evidence="1">
    <location>
        <begin position="54"/>
        <end position="133"/>
    </location>
</feature>
<dbReference type="InterPro" id="IPR012337">
    <property type="entry name" value="RNaseH-like_sf"/>
</dbReference>
<dbReference type="GO" id="GO:0015074">
    <property type="term" value="P:DNA integration"/>
    <property type="evidence" value="ECO:0007669"/>
    <property type="project" value="InterPro"/>
</dbReference>
<sequence>MRFLPKVRPDITTASRTSSNHVKHLIVCNLWSQHPRPIPYSHSREKIHSGRDGLSIVSRFGVPCMIITDNGTQFHEKFKNFCANIQISLAQRFVKTPHNNGQVEAINKNILTTLKKKVGEAKVAWLEELLGIL</sequence>
<reference evidence="3" key="1">
    <citation type="journal article" date="2019" name="Plant Biotechnol. J.">
        <title>Genome sequencing of the Australian wild diploid species Gossypium australe highlights disease resistance and delayed gland morphogenesis.</title>
        <authorList>
            <person name="Cai Y."/>
            <person name="Cai X."/>
            <person name="Wang Q."/>
            <person name="Wang P."/>
            <person name="Zhang Y."/>
            <person name="Cai C."/>
            <person name="Xu Y."/>
            <person name="Wang K."/>
            <person name="Zhou Z."/>
            <person name="Wang C."/>
            <person name="Geng S."/>
            <person name="Li B."/>
            <person name="Dong Q."/>
            <person name="Hou Y."/>
            <person name="Wang H."/>
            <person name="Ai P."/>
            <person name="Liu Z."/>
            <person name="Yi F."/>
            <person name="Sun M."/>
            <person name="An G."/>
            <person name="Cheng J."/>
            <person name="Zhang Y."/>
            <person name="Shi Q."/>
            <person name="Xie Y."/>
            <person name="Shi X."/>
            <person name="Chang Y."/>
            <person name="Huang F."/>
            <person name="Chen Y."/>
            <person name="Hong S."/>
            <person name="Mi L."/>
            <person name="Sun Q."/>
            <person name="Zhang L."/>
            <person name="Zhou B."/>
            <person name="Peng R."/>
            <person name="Zhang X."/>
            <person name="Liu F."/>
        </authorList>
    </citation>
    <scope>NUCLEOTIDE SEQUENCE [LARGE SCALE GENOMIC DNA]</scope>
    <source>
        <strain evidence="3">cv. PA1801</strain>
    </source>
</reference>
<dbReference type="GO" id="GO:0003676">
    <property type="term" value="F:nucleic acid binding"/>
    <property type="evidence" value="ECO:0007669"/>
    <property type="project" value="InterPro"/>
</dbReference>
<dbReference type="Proteomes" id="UP000325315">
    <property type="component" value="Unassembled WGS sequence"/>
</dbReference>
<organism evidence="2 3">
    <name type="scientific">Gossypium australe</name>
    <dbReference type="NCBI Taxonomy" id="47621"/>
    <lineage>
        <taxon>Eukaryota</taxon>
        <taxon>Viridiplantae</taxon>
        <taxon>Streptophyta</taxon>
        <taxon>Embryophyta</taxon>
        <taxon>Tracheophyta</taxon>
        <taxon>Spermatophyta</taxon>
        <taxon>Magnoliopsida</taxon>
        <taxon>eudicotyledons</taxon>
        <taxon>Gunneridae</taxon>
        <taxon>Pentapetalae</taxon>
        <taxon>rosids</taxon>
        <taxon>malvids</taxon>
        <taxon>Malvales</taxon>
        <taxon>Malvaceae</taxon>
        <taxon>Malvoideae</taxon>
        <taxon>Gossypium</taxon>
    </lineage>
</organism>
<dbReference type="SUPFAM" id="SSF53098">
    <property type="entry name" value="Ribonuclease H-like"/>
    <property type="match status" value="1"/>
</dbReference>
<comment type="caution">
    <text evidence="2">The sequence shown here is derived from an EMBL/GenBank/DDBJ whole genome shotgun (WGS) entry which is preliminary data.</text>
</comment>
<proteinExistence type="predicted"/>
<evidence type="ECO:0000259" key="1">
    <source>
        <dbReference type="PROSITE" id="PS50994"/>
    </source>
</evidence>
<name>A0A5B6X065_9ROSI</name>
<dbReference type="EMBL" id="SMMG02000001">
    <property type="protein sequence ID" value="KAA3487621.1"/>
    <property type="molecule type" value="Genomic_DNA"/>
</dbReference>
<dbReference type="OrthoDB" id="1739513at2759"/>
<dbReference type="InterPro" id="IPR050951">
    <property type="entry name" value="Retrovirus_Pol_polyprotein"/>
</dbReference>